<gene>
    <name evidence="2" type="primary">LOC104588348</name>
</gene>
<dbReference type="AlphaFoldDB" id="A0A1U7Z1P1"/>
<keyword evidence="1" id="KW-1185">Reference proteome</keyword>
<dbReference type="PROSITE" id="PS50181">
    <property type="entry name" value="FBOX"/>
    <property type="match status" value="1"/>
</dbReference>
<dbReference type="GO" id="GO:1905761">
    <property type="term" value="F:SCF ubiquitin ligase complex binding"/>
    <property type="evidence" value="ECO:0000318"/>
    <property type="project" value="GO_Central"/>
</dbReference>
<dbReference type="InterPro" id="IPR001611">
    <property type="entry name" value="Leu-rich_rpt"/>
</dbReference>
<dbReference type="InterPro" id="IPR006553">
    <property type="entry name" value="Leu-rich_rpt_Cys-con_subtyp"/>
</dbReference>
<dbReference type="PANTHER" id="PTHR38926">
    <property type="entry name" value="F-BOX DOMAIN CONTAINING PROTEIN, EXPRESSED"/>
    <property type="match status" value="1"/>
</dbReference>
<protein>
    <submittedName>
        <fullName evidence="2">F-box protein SKIP19</fullName>
    </submittedName>
</protein>
<dbReference type="Gene3D" id="1.20.1280.50">
    <property type="match status" value="1"/>
</dbReference>
<evidence type="ECO:0000313" key="1">
    <source>
        <dbReference type="Proteomes" id="UP000189703"/>
    </source>
</evidence>
<dbReference type="FunCoup" id="A0A1U7Z1P1">
    <property type="interactions" value="1183"/>
</dbReference>
<dbReference type="eggNOG" id="KOG1947">
    <property type="taxonomic scope" value="Eukaryota"/>
</dbReference>
<sequence>MESSEEVRNWLDLPGDVLSLVFSKLGVFDVLFNVQNVCSSWRKFCKEPLVWLAIDLRYPWPDMDIDLEKVARHAIDRSCGQLVEFSVDYICTDELLRYITERSCPLRCLRLMSCHRVTDDGLIEVVNGLPLLEELDLSYCCTFSNKVLEVIGCSCPHLKTFKLNSRRFRNSDVEWDEEAFTIAGCMPELRNLQLLGNQLTDDGLRAILDGCPHLESLDLRQCFNVNLGGELQKRCADAIRCLSLPNDFDYCEIDPNAHGYETVDEDYPSGFSEVDFLSDDVYYEFSDGNDLSDYGEFVF</sequence>
<dbReference type="CDD" id="cd22164">
    <property type="entry name" value="F-box_AtSKIP19-like"/>
    <property type="match status" value="1"/>
</dbReference>
<dbReference type="Proteomes" id="UP000189703">
    <property type="component" value="Unplaced"/>
</dbReference>
<proteinExistence type="predicted"/>
<dbReference type="Pfam" id="PF12937">
    <property type="entry name" value="F-box-like"/>
    <property type="match status" value="1"/>
</dbReference>
<dbReference type="InterPro" id="IPR032675">
    <property type="entry name" value="LRR_dom_sf"/>
</dbReference>
<dbReference type="KEGG" id="nnu:104588348"/>
<dbReference type="GeneID" id="104588348"/>
<name>A0A1U7Z1P1_NELNU</name>
<organism evidence="1 2">
    <name type="scientific">Nelumbo nucifera</name>
    <name type="common">Sacred lotus</name>
    <dbReference type="NCBI Taxonomy" id="4432"/>
    <lineage>
        <taxon>Eukaryota</taxon>
        <taxon>Viridiplantae</taxon>
        <taxon>Streptophyta</taxon>
        <taxon>Embryophyta</taxon>
        <taxon>Tracheophyta</taxon>
        <taxon>Spermatophyta</taxon>
        <taxon>Magnoliopsida</taxon>
        <taxon>Proteales</taxon>
        <taxon>Nelumbonaceae</taxon>
        <taxon>Nelumbo</taxon>
    </lineage>
</organism>
<dbReference type="PANTHER" id="PTHR38926:SF2">
    <property type="entry name" value="F-BOX_LRR-REPEAT PROTEIN 21-RELATED"/>
    <property type="match status" value="1"/>
</dbReference>
<evidence type="ECO:0000313" key="2">
    <source>
        <dbReference type="RefSeq" id="XP_010244531.1"/>
    </source>
</evidence>
<dbReference type="Gene3D" id="3.80.10.10">
    <property type="entry name" value="Ribonuclease Inhibitor"/>
    <property type="match status" value="1"/>
</dbReference>
<dbReference type="Pfam" id="PF13516">
    <property type="entry name" value="LRR_6"/>
    <property type="match status" value="2"/>
</dbReference>
<dbReference type="OMA" id="CYEITSE"/>
<dbReference type="SMART" id="SM00367">
    <property type="entry name" value="LRR_CC"/>
    <property type="match status" value="3"/>
</dbReference>
<dbReference type="OrthoDB" id="2095648at2759"/>
<accession>A0A1U7Z1P1</accession>
<dbReference type="RefSeq" id="XP_010244531.1">
    <property type="nucleotide sequence ID" value="XM_010246229.2"/>
</dbReference>
<dbReference type="SUPFAM" id="SSF52047">
    <property type="entry name" value="RNI-like"/>
    <property type="match status" value="1"/>
</dbReference>
<dbReference type="InterPro" id="IPR001810">
    <property type="entry name" value="F-box_dom"/>
</dbReference>
<reference evidence="2" key="1">
    <citation type="submission" date="2025-08" db="UniProtKB">
        <authorList>
            <consortium name="RefSeq"/>
        </authorList>
    </citation>
    <scope>IDENTIFICATION</scope>
</reference>